<proteinExistence type="predicted"/>
<protein>
    <submittedName>
        <fullName evidence="1">Uncharacterized protein</fullName>
    </submittedName>
</protein>
<evidence type="ECO:0000313" key="2">
    <source>
        <dbReference type="Proteomes" id="UP001457282"/>
    </source>
</evidence>
<comment type="caution">
    <text evidence="1">The sequence shown here is derived from an EMBL/GenBank/DDBJ whole genome shotgun (WGS) entry which is preliminary data.</text>
</comment>
<dbReference type="Proteomes" id="UP001457282">
    <property type="component" value="Unassembled WGS sequence"/>
</dbReference>
<evidence type="ECO:0000313" key="1">
    <source>
        <dbReference type="EMBL" id="KAK9937445.1"/>
    </source>
</evidence>
<name>A0AAW1XL68_RUBAR</name>
<accession>A0AAW1XL68</accession>
<dbReference type="EMBL" id="JBEDUW010000003">
    <property type="protein sequence ID" value="KAK9937445.1"/>
    <property type="molecule type" value="Genomic_DNA"/>
</dbReference>
<keyword evidence="2" id="KW-1185">Reference proteome</keyword>
<gene>
    <name evidence="1" type="ORF">M0R45_014236</name>
</gene>
<dbReference type="AlphaFoldDB" id="A0AAW1XL68"/>
<sequence>MRMKTTSLTLVPVSIKIIDQNGCKASLGDYLKWEEILLHQQITVMPTTLTEGARDGTIQVADILATSTKKTNLERVDSDLFIREGR</sequence>
<organism evidence="1 2">
    <name type="scientific">Rubus argutus</name>
    <name type="common">Southern blackberry</name>
    <dbReference type="NCBI Taxonomy" id="59490"/>
    <lineage>
        <taxon>Eukaryota</taxon>
        <taxon>Viridiplantae</taxon>
        <taxon>Streptophyta</taxon>
        <taxon>Embryophyta</taxon>
        <taxon>Tracheophyta</taxon>
        <taxon>Spermatophyta</taxon>
        <taxon>Magnoliopsida</taxon>
        <taxon>eudicotyledons</taxon>
        <taxon>Gunneridae</taxon>
        <taxon>Pentapetalae</taxon>
        <taxon>rosids</taxon>
        <taxon>fabids</taxon>
        <taxon>Rosales</taxon>
        <taxon>Rosaceae</taxon>
        <taxon>Rosoideae</taxon>
        <taxon>Rosoideae incertae sedis</taxon>
        <taxon>Rubus</taxon>
    </lineage>
</organism>
<reference evidence="1 2" key="1">
    <citation type="journal article" date="2023" name="G3 (Bethesda)">
        <title>A chromosome-length genome assembly and annotation of blackberry (Rubus argutus, cv. 'Hillquist').</title>
        <authorList>
            <person name="Bruna T."/>
            <person name="Aryal R."/>
            <person name="Dudchenko O."/>
            <person name="Sargent D.J."/>
            <person name="Mead D."/>
            <person name="Buti M."/>
            <person name="Cavallini A."/>
            <person name="Hytonen T."/>
            <person name="Andres J."/>
            <person name="Pham M."/>
            <person name="Weisz D."/>
            <person name="Mascagni F."/>
            <person name="Usai G."/>
            <person name="Natali L."/>
            <person name="Bassil N."/>
            <person name="Fernandez G.E."/>
            <person name="Lomsadze A."/>
            <person name="Armour M."/>
            <person name="Olukolu B."/>
            <person name="Poorten T."/>
            <person name="Britton C."/>
            <person name="Davik J."/>
            <person name="Ashrafi H."/>
            <person name="Aiden E.L."/>
            <person name="Borodovsky M."/>
            <person name="Worthington M."/>
        </authorList>
    </citation>
    <scope>NUCLEOTIDE SEQUENCE [LARGE SCALE GENOMIC DNA]</scope>
    <source>
        <strain evidence="1">PI 553951</strain>
    </source>
</reference>